<keyword evidence="2" id="KW-0269">Exonuclease</keyword>
<dbReference type="Proteomes" id="UP000290204">
    <property type="component" value="Unassembled WGS sequence"/>
</dbReference>
<protein>
    <submittedName>
        <fullName evidence="2">Endonuclease/exonuclease/phosphatase family protein</fullName>
    </submittedName>
</protein>
<keyword evidence="3" id="KW-1185">Reference proteome</keyword>
<dbReference type="Gene3D" id="3.60.10.10">
    <property type="entry name" value="Endonuclease/exonuclease/phosphatase"/>
    <property type="match status" value="1"/>
</dbReference>
<accession>A0A4Q1CDL1</accession>
<dbReference type="CDD" id="cd09083">
    <property type="entry name" value="EEP-1"/>
    <property type="match status" value="1"/>
</dbReference>
<feature type="domain" description="Endonuclease/exonuclease/phosphatase" evidence="1">
    <location>
        <begin position="27"/>
        <end position="274"/>
    </location>
</feature>
<sequence length="284" mass="32249">MKKSVLLFSILFVFVLSSFAQTPLRVMTFNIRLNTSSDSLNAWPYRKDKVASQILFHQIDLLGVQEALHDQMIDLQQRLPQYKYIGGGRDDGKTKGEYSAIFYDTTKLQLLSNDMFWLSQTTNVAGSKGWDAAITRIVTWAKFKDRKTKKIFFAFNTHFDHIGKIARRESAKLVLEKVKEIAGSTPAVITGDFNAEPTDEPIQVIIDKNNPLRLTDSKKLSQTAHYGPTGTFTGFQSKERNDQPIDYIFLKGTWKVLTHATISQTWGGRFASDHFAVMTELLVK</sequence>
<reference evidence="2 3" key="1">
    <citation type="submission" date="2019-01" db="EMBL/GenBank/DDBJ databases">
        <title>Lacibacter sp. strain TTM-7.</title>
        <authorList>
            <person name="Chen W.-M."/>
        </authorList>
    </citation>
    <scope>NUCLEOTIDE SEQUENCE [LARGE SCALE GENOMIC DNA]</scope>
    <source>
        <strain evidence="2 3">TTM-7</strain>
    </source>
</reference>
<dbReference type="AlphaFoldDB" id="A0A4Q1CDL1"/>
<evidence type="ECO:0000313" key="3">
    <source>
        <dbReference type="Proteomes" id="UP000290204"/>
    </source>
</evidence>
<dbReference type="PANTHER" id="PTHR12121:SF36">
    <property type="entry name" value="ENDONUCLEASE_EXONUCLEASE_PHOSPHATASE DOMAIN-CONTAINING PROTEIN"/>
    <property type="match status" value="1"/>
</dbReference>
<dbReference type="Pfam" id="PF03372">
    <property type="entry name" value="Exo_endo_phos"/>
    <property type="match status" value="1"/>
</dbReference>
<dbReference type="RefSeq" id="WP_129132638.1">
    <property type="nucleotide sequence ID" value="NZ_SDHW01000008.1"/>
</dbReference>
<dbReference type="InterPro" id="IPR050410">
    <property type="entry name" value="CCR4/nocturin_mRNA_transcr"/>
</dbReference>
<dbReference type="PANTHER" id="PTHR12121">
    <property type="entry name" value="CARBON CATABOLITE REPRESSOR PROTEIN 4"/>
    <property type="match status" value="1"/>
</dbReference>
<dbReference type="InterPro" id="IPR005135">
    <property type="entry name" value="Endo/exonuclease/phosphatase"/>
</dbReference>
<name>A0A4Q1CDL1_9BACT</name>
<comment type="caution">
    <text evidence="2">The sequence shown here is derived from an EMBL/GenBank/DDBJ whole genome shotgun (WGS) entry which is preliminary data.</text>
</comment>
<gene>
    <name evidence="2" type="ORF">ESA94_19505</name>
</gene>
<dbReference type="EMBL" id="SDHW01000008">
    <property type="protein sequence ID" value="RXK57714.1"/>
    <property type="molecule type" value="Genomic_DNA"/>
</dbReference>
<dbReference type="SUPFAM" id="SSF56219">
    <property type="entry name" value="DNase I-like"/>
    <property type="match status" value="1"/>
</dbReference>
<keyword evidence="2" id="KW-0378">Hydrolase</keyword>
<proteinExistence type="predicted"/>
<organism evidence="2 3">
    <name type="scientific">Lacibacter luteus</name>
    <dbReference type="NCBI Taxonomy" id="2508719"/>
    <lineage>
        <taxon>Bacteria</taxon>
        <taxon>Pseudomonadati</taxon>
        <taxon>Bacteroidota</taxon>
        <taxon>Chitinophagia</taxon>
        <taxon>Chitinophagales</taxon>
        <taxon>Chitinophagaceae</taxon>
        <taxon>Lacibacter</taxon>
    </lineage>
</organism>
<dbReference type="GO" id="GO:0000175">
    <property type="term" value="F:3'-5'-RNA exonuclease activity"/>
    <property type="evidence" value="ECO:0007669"/>
    <property type="project" value="TreeGrafter"/>
</dbReference>
<evidence type="ECO:0000259" key="1">
    <source>
        <dbReference type="Pfam" id="PF03372"/>
    </source>
</evidence>
<dbReference type="OrthoDB" id="9793162at2"/>
<keyword evidence="2" id="KW-0540">Nuclease</keyword>
<dbReference type="GO" id="GO:0004519">
    <property type="term" value="F:endonuclease activity"/>
    <property type="evidence" value="ECO:0007669"/>
    <property type="project" value="UniProtKB-KW"/>
</dbReference>
<dbReference type="InterPro" id="IPR036691">
    <property type="entry name" value="Endo/exonu/phosph_ase_sf"/>
</dbReference>
<evidence type="ECO:0000313" key="2">
    <source>
        <dbReference type="EMBL" id="RXK57714.1"/>
    </source>
</evidence>
<keyword evidence="2" id="KW-0255">Endonuclease</keyword>